<evidence type="ECO:0000256" key="1">
    <source>
        <dbReference type="SAM" id="Phobius"/>
    </source>
</evidence>
<dbReference type="EMBL" id="MT143267">
    <property type="protein sequence ID" value="QJA94872.1"/>
    <property type="molecule type" value="Genomic_DNA"/>
</dbReference>
<organism evidence="2">
    <name type="scientific">viral metagenome</name>
    <dbReference type="NCBI Taxonomy" id="1070528"/>
    <lineage>
        <taxon>unclassified sequences</taxon>
        <taxon>metagenomes</taxon>
        <taxon>organismal metagenomes</taxon>
    </lineage>
</organism>
<name>A0A6M3LMM9_9ZZZZ</name>
<dbReference type="AlphaFoldDB" id="A0A6M3LMM9"/>
<feature type="transmembrane region" description="Helical" evidence="1">
    <location>
        <begin position="35"/>
        <end position="55"/>
    </location>
</feature>
<gene>
    <name evidence="2" type="ORF">MM415B03711_0014</name>
</gene>
<keyword evidence="1" id="KW-0472">Membrane</keyword>
<keyword evidence="1" id="KW-1133">Transmembrane helix</keyword>
<protein>
    <submittedName>
        <fullName evidence="2">Uncharacterized protein</fullName>
    </submittedName>
</protein>
<evidence type="ECO:0000313" key="2">
    <source>
        <dbReference type="EMBL" id="QJA94872.1"/>
    </source>
</evidence>
<keyword evidence="1" id="KW-0812">Transmembrane</keyword>
<reference evidence="2" key="1">
    <citation type="submission" date="2020-03" db="EMBL/GenBank/DDBJ databases">
        <title>The deep terrestrial virosphere.</title>
        <authorList>
            <person name="Holmfeldt K."/>
            <person name="Nilsson E."/>
            <person name="Simone D."/>
            <person name="Lopez-Fernandez M."/>
            <person name="Wu X."/>
            <person name="de Brujin I."/>
            <person name="Lundin D."/>
            <person name="Andersson A."/>
            <person name="Bertilsson S."/>
            <person name="Dopson M."/>
        </authorList>
    </citation>
    <scope>NUCLEOTIDE SEQUENCE</scope>
    <source>
        <strain evidence="2">MM415B03711</strain>
    </source>
</reference>
<accession>A0A6M3LMM9</accession>
<sequence length="58" mass="5917">MPLVLGIGGLLIAGLFGVATILDKVDDIGDQGKSAVSLGSIIMIGIGGLTIYYLVKKK</sequence>
<proteinExistence type="predicted"/>